<evidence type="ECO:0000259" key="13">
    <source>
        <dbReference type="Pfam" id="PF22981"/>
    </source>
</evidence>
<dbReference type="InterPro" id="IPR055107">
    <property type="entry name" value="Med14_RM8"/>
</dbReference>
<name>A0AAV4V5J1_9ARAC</name>
<keyword evidence="8 10" id="KW-0539">Nucleus</keyword>
<evidence type="ECO:0000259" key="15">
    <source>
        <dbReference type="Pfam" id="PF22984"/>
    </source>
</evidence>
<sequence>MIGDLRNSRLESKQSQAPSSSSNWNFPSRKAISAHQMETGSASSVDVLCRAAALVESLFSKEALNSFVAMKVMAPQPIEGRQTPFAGLQTMTQQQVMPQQSNNTISLSRLIEFILQRIYHELTVLAELLPRKTDMERKIEIVQFASRSRQMFIRLLALVKWAASASKVEKCSSIMSFLDKQSMLFVDTADMLSSMSRETLVNARLPSFHLPCAVEVLTLGTYSRLPTCIRDKIVPPDPITSAERRSTLLRLNQIIQYRLVSSELPPQMRNLTIENGRVTFSVEHEFEVSLTLMGDSPLMSWRLLDIDILVEDKETGDGETLVHSLQVHYIHQLIQSRLIDNVRPLHELYNILHSFCQSLQLEVLNSQVMRLCRDRLRDFIVIDDYSPGNRLIMSYWRVPKTEDCENSSCKLCVQMDPTDPSRPLQVTHVPNLNHKDSQVADQAIKSDFLSVEKLLIHTVHIRTKHKLQELSEILKPILGLPEFVISGSPAVLHCPILQPCMISEELLITVNTHTGHFLAHVPQFEPPMMDDIQNCLNKDPTKVESLISELRFWITVRRCEKTIQHLPATASEHLPLIIPADHELNKFSKHKLFIKLCRHQEYFIVVHLLENVPNPCEIRPVYYLMTVSPETLEEDSTEQKTESTGMETEQPKPYFRIVDFSLLDSFIATHGPGTEIEYEHQGAGKKRRLVAHGDTSVKKVKYTGFFISELAHIVAMVDERIPYSTLCKELNKRDVCHNGIQVEAHGTNYQVKIVHMPVPDPKETETFNLLHSALLSCTIRLNNKAARTWFVEFVFCNCPVPSACPKEQGPCRALHYAYDFSAGTQKQMSEMVDEMLNDWCIMGHLYKVVLDFASALKCDTHNLFPGMMEIKSYTYKRLIIGYGLNKANMVNIYWNPGDKRYHLGFGIMGQTISASNPHTLASAQLQHEFNQHRSIMTLMQMLHETYAPLLSINKLPTVTELGVVHSRPALPIQTFTTLVQTSTHYRVVYRNIYCLDIECRPEGFVAVRDGAYSVFDKQRAVEELSTISSIKAFLSKFVDETAAQARRRSQTEEDSNPLSPVPTLDSMDSGFLSVGSQVKPGSPAQPCRSQDGGLRFHLPMTPPSGSNPHTPASPHTSVLSQQGYGASPNPSFSLASPPSLGSQSQAHVSPSPSILQHVQAQSPSPSFLPTPSPSQVTMQSPAFMGQHGDAGSPFAAPASAGNLSMSSPAPGAWPGSPSVPRPSPRPTGTAQSPGSSSHPALHSPQAGTLADHNKAAGISSTSSRAHCSWQAGTPTLLTHKSFDQMCSPGPPTTGLMHTSPLERFLGCCYLRKSLHRVIQSESMSSTSLEGGVTMFKAETLQCRVGLNPQTLQSLHLKLAPAPEYKDQWTQEELQVIERYFDTKVVSFPYKPNALQAFGRILNAPLRIFKDFIHIMHLEMVPDRSLKWAIQLCLTIPPATPPIAPPGMSAIAMIKDRMLFFAQLTRIGLNLAPGVEPQSVVFSAVYDIKMNTTTVPDNRRDTMPMLPTDPVYIITNMLKRFAEYNPNPNECSIYPAIRELLTNLVIPI</sequence>
<dbReference type="Pfam" id="PF25067">
    <property type="entry name" value="RM5_Med14"/>
    <property type="match status" value="1"/>
</dbReference>
<comment type="caution">
    <text evidence="19">The sequence shown here is derived from an EMBL/GenBank/DDBJ whole genome shotgun (WGS) entry which is preliminary data.</text>
</comment>
<keyword evidence="6 10" id="KW-0010">Activator</keyword>
<keyword evidence="4" id="KW-0677">Repeat</keyword>
<dbReference type="InterPro" id="IPR056878">
    <property type="entry name" value="RM5_Med14"/>
</dbReference>
<keyword evidence="20" id="KW-1185">Reference proteome</keyword>
<dbReference type="Pfam" id="PF22983">
    <property type="entry name" value="RM8_Med14"/>
    <property type="match status" value="1"/>
</dbReference>
<feature type="region of interest" description="Disordered" evidence="11">
    <location>
        <begin position="1045"/>
        <end position="1247"/>
    </location>
</feature>
<comment type="similarity">
    <text evidence="2 10">Belongs to the Mediator complex subunit 14 family.</text>
</comment>
<dbReference type="PANTHER" id="PTHR12809:SF2">
    <property type="entry name" value="MEDIATOR OF RNA POLYMERASE II TRANSCRIPTION SUBUNIT 14"/>
    <property type="match status" value="1"/>
</dbReference>
<feature type="domain" description="Mediator of RNA polymerase II transcription subunit 14 RM3" evidence="16">
    <location>
        <begin position="452"/>
        <end position="559"/>
    </location>
</feature>
<evidence type="ECO:0000256" key="10">
    <source>
        <dbReference type="RuleBase" id="RU365082"/>
    </source>
</evidence>
<keyword evidence="7 10" id="KW-0804">Transcription</keyword>
<evidence type="ECO:0000259" key="18">
    <source>
        <dbReference type="Pfam" id="PF25069"/>
    </source>
</evidence>
<proteinExistence type="inferred from homology"/>
<comment type="subunit">
    <text evidence="10">Component of the Mediator complex.</text>
</comment>
<evidence type="ECO:0000256" key="1">
    <source>
        <dbReference type="ARBA" id="ARBA00004123"/>
    </source>
</evidence>
<dbReference type="InterPro" id="IPR055114">
    <property type="entry name" value="Med14_RM6"/>
</dbReference>
<evidence type="ECO:0000256" key="5">
    <source>
        <dbReference type="ARBA" id="ARBA00023015"/>
    </source>
</evidence>
<feature type="compositionally biased region" description="Polar residues" evidence="11">
    <location>
        <begin position="1103"/>
        <end position="1161"/>
    </location>
</feature>
<evidence type="ECO:0000256" key="7">
    <source>
        <dbReference type="ARBA" id="ARBA00023163"/>
    </source>
</evidence>
<evidence type="ECO:0000256" key="2">
    <source>
        <dbReference type="ARBA" id="ARBA00007813"/>
    </source>
</evidence>
<evidence type="ECO:0000259" key="16">
    <source>
        <dbReference type="Pfam" id="PF25065"/>
    </source>
</evidence>
<feature type="compositionally biased region" description="Low complexity" evidence="11">
    <location>
        <begin position="1190"/>
        <end position="1216"/>
    </location>
</feature>
<dbReference type="Pfam" id="PF22984">
    <property type="entry name" value="RM6_Med14"/>
    <property type="match status" value="1"/>
</dbReference>
<protein>
    <recommendedName>
        <fullName evidence="3 10">Mediator of RNA polymerase II transcription subunit 14</fullName>
    </recommendedName>
    <alternativeName>
        <fullName evidence="9 10">Mediator complex subunit 14</fullName>
    </alternativeName>
</protein>
<dbReference type="InterPro" id="IPR013947">
    <property type="entry name" value="Mediator_Med14"/>
</dbReference>
<dbReference type="GO" id="GO:0003712">
    <property type="term" value="F:transcription coregulator activity"/>
    <property type="evidence" value="ECO:0007669"/>
    <property type="project" value="UniProtKB-UniRule"/>
</dbReference>
<organism evidence="19 20">
    <name type="scientific">Caerostris darwini</name>
    <dbReference type="NCBI Taxonomy" id="1538125"/>
    <lineage>
        <taxon>Eukaryota</taxon>
        <taxon>Metazoa</taxon>
        <taxon>Ecdysozoa</taxon>
        <taxon>Arthropoda</taxon>
        <taxon>Chelicerata</taxon>
        <taxon>Arachnida</taxon>
        <taxon>Araneae</taxon>
        <taxon>Araneomorphae</taxon>
        <taxon>Entelegynae</taxon>
        <taxon>Araneoidea</taxon>
        <taxon>Araneidae</taxon>
        <taxon>Caerostris</taxon>
    </lineage>
</organism>
<dbReference type="EMBL" id="BPLQ01012418">
    <property type="protein sequence ID" value="GIY65396.1"/>
    <property type="molecule type" value="Genomic_DNA"/>
</dbReference>
<dbReference type="GO" id="GO:0016592">
    <property type="term" value="C:mediator complex"/>
    <property type="evidence" value="ECO:0007669"/>
    <property type="project" value="UniProtKB-UniRule"/>
</dbReference>
<feature type="domain" description="Mediator of RNA polymerase II transcription subunit 14 RM8" evidence="14">
    <location>
        <begin position="1314"/>
        <end position="1385"/>
    </location>
</feature>
<dbReference type="Pfam" id="PF08638">
    <property type="entry name" value="Med14"/>
    <property type="match status" value="1"/>
</dbReference>
<evidence type="ECO:0000256" key="3">
    <source>
        <dbReference type="ARBA" id="ARBA00019619"/>
    </source>
</evidence>
<dbReference type="Proteomes" id="UP001054837">
    <property type="component" value="Unassembled WGS sequence"/>
</dbReference>
<gene>
    <name evidence="19" type="primary">MED14</name>
    <name evidence="19" type="ORF">CDAR_108741</name>
</gene>
<evidence type="ECO:0000256" key="9">
    <source>
        <dbReference type="ARBA" id="ARBA00032007"/>
    </source>
</evidence>
<dbReference type="InterPro" id="IPR055122">
    <property type="entry name" value="Med14_N"/>
</dbReference>
<dbReference type="GO" id="GO:0006357">
    <property type="term" value="P:regulation of transcription by RNA polymerase II"/>
    <property type="evidence" value="ECO:0007669"/>
    <property type="project" value="InterPro"/>
</dbReference>
<feature type="region of interest" description="Disordered" evidence="11">
    <location>
        <begin position="1"/>
        <end position="26"/>
    </location>
</feature>
<evidence type="ECO:0000259" key="14">
    <source>
        <dbReference type="Pfam" id="PF22983"/>
    </source>
</evidence>
<evidence type="ECO:0000313" key="20">
    <source>
        <dbReference type="Proteomes" id="UP001054837"/>
    </source>
</evidence>
<comment type="function">
    <text evidence="10">Component of the Mediator complex, a coactivator involved in the regulated transcription of nearly all RNA polymerase II-dependent genes. Mediator functions as a bridge to convey information from gene-specific regulatory proteins to the basal RNA polymerase II transcription machinery. Mediator is recruited to promoters by direct interactions with regulatory proteins and serves as a scaffold for the assembly of a functional preinitiation complex with RNA polymerase II and the general transcription factors.</text>
</comment>
<dbReference type="InterPro" id="IPR056877">
    <property type="entry name" value="Med14_C"/>
</dbReference>
<keyword evidence="5 10" id="KW-0805">Transcription regulation</keyword>
<dbReference type="InterPro" id="IPR055113">
    <property type="entry name" value="Med14_RM2"/>
</dbReference>
<dbReference type="PANTHER" id="PTHR12809">
    <property type="entry name" value="MEDIATOR COMPLEX SUBUNIT"/>
    <property type="match status" value="1"/>
</dbReference>
<dbReference type="Pfam" id="PF22981">
    <property type="entry name" value="RM2_Med14"/>
    <property type="match status" value="1"/>
</dbReference>
<evidence type="ECO:0000256" key="11">
    <source>
        <dbReference type="SAM" id="MobiDB-lite"/>
    </source>
</evidence>
<accession>A0AAV4V5J1</accession>
<feature type="domain" description="Mediator of RNA polymerase II transcription subunit 14 RM5" evidence="17">
    <location>
        <begin position="735"/>
        <end position="822"/>
    </location>
</feature>
<evidence type="ECO:0000256" key="6">
    <source>
        <dbReference type="ARBA" id="ARBA00023159"/>
    </source>
</evidence>
<feature type="compositionally biased region" description="Low complexity" evidence="11">
    <location>
        <begin position="13"/>
        <end position="22"/>
    </location>
</feature>
<evidence type="ECO:0000259" key="12">
    <source>
        <dbReference type="Pfam" id="PF08638"/>
    </source>
</evidence>
<evidence type="ECO:0000256" key="4">
    <source>
        <dbReference type="ARBA" id="ARBA00022737"/>
    </source>
</evidence>
<dbReference type="InterPro" id="IPR056879">
    <property type="entry name" value="RM3_Med14"/>
</dbReference>
<dbReference type="Pfam" id="PF25069">
    <property type="entry name" value="Med14_C"/>
    <property type="match status" value="1"/>
</dbReference>
<feature type="domain" description="Mediator of RNA polymerase II transcription subunit 14 RM6" evidence="15">
    <location>
        <begin position="866"/>
        <end position="932"/>
    </location>
</feature>
<reference evidence="19 20" key="1">
    <citation type="submission" date="2021-06" db="EMBL/GenBank/DDBJ databases">
        <title>Caerostris darwini draft genome.</title>
        <authorList>
            <person name="Kono N."/>
            <person name="Arakawa K."/>
        </authorList>
    </citation>
    <scope>NUCLEOTIDE SEQUENCE [LARGE SCALE GENOMIC DNA]</scope>
</reference>
<dbReference type="Pfam" id="PF25065">
    <property type="entry name" value="RM3_Med14"/>
    <property type="match status" value="1"/>
</dbReference>
<feature type="compositionally biased region" description="Basic and acidic residues" evidence="11">
    <location>
        <begin position="1"/>
        <end position="12"/>
    </location>
</feature>
<feature type="domain" description="Mediator of RNA polymerase II transcription subunit 14 RM2" evidence="13">
    <location>
        <begin position="372"/>
        <end position="449"/>
    </location>
</feature>
<evidence type="ECO:0000313" key="19">
    <source>
        <dbReference type="EMBL" id="GIY65396.1"/>
    </source>
</evidence>
<comment type="subcellular location">
    <subcellularLocation>
        <location evidence="1 10">Nucleus</location>
    </subcellularLocation>
</comment>
<feature type="domain" description="Mediator complex subunit MED14 N-terminal" evidence="12">
    <location>
        <begin position="104"/>
        <end position="293"/>
    </location>
</feature>
<evidence type="ECO:0000256" key="8">
    <source>
        <dbReference type="ARBA" id="ARBA00023242"/>
    </source>
</evidence>
<feature type="domain" description="Mediator of RNA polymerase II transcription subunit 14 C-terminal" evidence="18">
    <location>
        <begin position="1401"/>
        <end position="1546"/>
    </location>
</feature>
<evidence type="ECO:0000259" key="17">
    <source>
        <dbReference type="Pfam" id="PF25067"/>
    </source>
</evidence>
<dbReference type="GO" id="GO:0070847">
    <property type="term" value="C:core mediator complex"/>
    <property type="evidence" value="ECO:0007669"/>
    <property type="project" value="TreeGrafter"/>
</dbReference>